<dbReference type="SUPFAM" id="SSF55729">
    <property type="entry name" value="Acyl-CoA N-acyltransferases (Nat)"/>
    <property type="match status" value="1"/>
</dbReference>
<evidence type="ECO:0000313" key="5">
    <source>
        <dbReference type="Proteomes" id="UP000502508"/>
    </source>
</evidence>
<gene>
    <name evidence="4" type="ORF">Pflav_089720</name>
</gene>
<reference evidence="4 5" key="2">
    <citation type="submission" date="2020-03" db="EMBL/GenBank/DDBJ databases">
        <authorList>
            <person name="Ichikawa N."/>
            <person name="Kimura A."/>
            <person name="Kitahashi Y."/>
            <person name="Uohara A."/>
        </authorList>
    </citation>
    <scope>NUCLEOTIDE SEQUENCE [LARGE SCALE GENOMIC DNA]</scope>
    <source>
        <strain evidence="4 5">NBRC 107702</strain>
    </source>
</reference>
<keyword evidence="1" id="KW-0808">Transferase</keyword>
<accession>A0A6F8Y8X0</accession>
<organism evidence="4 5">
    <name type="scientific">Phytohabitans flavus</name>
    <dbReference type="NCBI Taxonomy" id="1076124"/>
    <lineage>
        <taxon>Bacteria</taxon>
        <taxon>Bacillati</taxon>
        <taxon>Actinomycetota</taxon>
        <taxon>Actinomycetes</taxon>
        <taxon>Micromonosporales</taxon>
        <taxon>Micromonosporaceae</taxon>
    </lineage>
</organism>
<dbReference type="EMBL" id="AP022870">
    <property type="protein sequence ID" value="BCB82562.1"/>
    <property type="molecule type" value="Genomic_DNA"/>
</dbReference>
<dbReference type="Pfam" id="PF00583">
    <property type="entry name" value="Acetyltransf_1"/>
    <property type="match status" value="1"/>
</dbReference>
<dbReference type="KEGG" id="pfla:Pflav_089720"/>
<evidence type="ECO:0000256" key="2">
    <source>
        <dbReference type="ARBA" id="ARBA00023315"/>
    </source>
</evidence>
<dbReference type="CDD" id="cd04301">
    <property type="entry name" value="NAT_SF"/>
    <property type="match status" value="1"/>
</dbReference>
<dbReference type="Gene3D" id="3.40.630.30">
    <property type="match status" value="1"/>
</dbReference>
<feature type="domain" description="N-acetyltransferase" evidence="3">
    <location>
        <begin position="8"/>
        <end position="155"/>
    </location>
</feature>
<keyword evidence="2" id="KW-0012">Acyltransferase</keyword>
<dbReference type="GO" id="GO:0016747">
    <property type="term" value="F:acyltransferase activity, transferring groups other than amino-acyl groups"/>
    <property type="evidence" value="ECO:0007669"/>
    <property type="project" value="InterPro"/>
</dbReference>
<proteinExistence type="predicted"/>
<dbReference type="PROSITE" id="PS51186">
    <property type="entry name" value="GNAT"/>
    <property type="match status" value="1"/>
</dbReference>
<dbReference type="Proteomes" id="UP000502508">
    <property type="component" value="Chromosome"/>
</dbReference>
<dbReference type="InterPro" id="IPR016181">
    <property type="entry name" value="Acyl_CoA_acyltransferase"/>
</dbReference>
<evidence type="ECO:0000313" key="4">
    <source>
        <dbReference type="EMBL" id="BCB82562.1"/>
    </source>
</evidence>
<evidence type="ECO:0000259" key="3">
    <source>
        <dbReference type="PROSITE" id="PS51186"/>
    </source>
</evidence>
<dbReference type="PANTHER" id="PTHR43877">
    <property type="entry name" value="AMINOALKYLPHOSPHONATE N-ACETYLTRANSFERASE-RELATED-RELATED"/>
    <property type="match status" value="1"/>
</dbReference>
<dbReference type="InterPro" id="IPR000182">
    <property type="entry name" value="GNAT_dom"/>
</dbReference>
<reference evidence="4 5" key="1">
    <citation type="submission" date="2020-03" db="EMBL/GenBank/DDBJ databases">
        <title>Whole genome shotgun sequence of Phytohabitans flavus NBRC 107702.</title>
        <authorList>
            <person name="Komaki H."/>
            <person name="Tamura T."/>
        </authorList>
    </citation>
    <scope>NUCLEOTIDE SEQUENCE [LARGE SCALE GENOMIC DNA]</scope>
    <source>
        <strain evidence="4 5">NBRC 107702</strain>
    </source>
</reference>
<protein>
    <recommendedName>
        <fullName evidence="3">N-acetyltransferase domain-containing protein</fullName>
    </recommendedName>
</protein>
<dbReference type="InterPro" id="IPR050832">
    <property type="entry name" value="Bact_Acetyltransf"/>
</dbReference>
<name>A0A6F8Y8X0_9ACTN</name>
<evidence type="ECO:0000256" key="1">
    <source>
        <dbReference type="ARBA" id="ARBA00022679"/>
    </source>
</evidence>
<dbReference type="AlphaFoldDB" id="A0A6F8Y8X0"/>
<keyword evidence="5" id="KW-1185">Reference proteome</keyword>
<sequence>MLPDGAEIRVRPAVRDDLAAVTAMHDRCTPLVRYRRYLTGSTVPSAARLERLLDPGHGVTLVALAADDRVVATATLVAEGEIGEIALLVEDAWQRRGIGTALLRRLVAHGERAGYAALVAHTHADNTAMLATLRRLGRSGPAPEHDDTVMTVTVPLIPAPVGGHPRTPAASS</sequence>